<proteinExistence type="predicted"/>
<keyword evidence="3" id="KW-1185">Reference proteome</keyword>
<name>A0ABD2IBW0_9BILA</name>
<evidence type="ECO:0000313" key="2">
    <source>
        <dbReference type="EMBL" id="KAL3076587.1"/>
    </source>
</evidence>
<organism evidence="2 3">
    <name type="scientific">Heterodera trifolii</name>
    <dbReference type="NCBI Taxonomy" id="157864"/>
    <lineage>
        <taxon>Eukaryota</taxon>
        <taxon>Metazoa</taxon>
        <taxon>Ecdysozoa</taxon>
        <taxon>Nematoda</taxon>
        <taxon>Chromadorea</taxon>
        <taxon>Rhabditida</taxon>
        <taxon>Tylenchina</taxon>
        <taxon>Tylenchomorpha</taxon>
        <taxon>Tylenchoidea</taxon>
        <taxon>Heteroderidae</taxon>
        <taxon>Heteroderinae</taxon>
        <taxon>Heterodera</taxon>
    </lineage>
</organism>
<evidence type="ECO:0000256" key="1">
    <source>
        <dbReference type="SAM" id="MobiDB-lite"/>
    </source>
</evidence>
<feature type="region of interest" description="Disordered" evidence="1">
    <location>
        <begin position="164"/>
        <end position="206"/>
    </location>
</feature>
<dbReference type="EMBL" id="JBICBT010001249">
    <property type="protein sequence ID" value="KAL3076587.1"/>
    <property type="molecule type" value="Genomic_DNA"/>
</dbReference>
<gene>
    <name evidence="2" type="ORF">niasHT_038992</name>
</gene>
<dbReference type="Proteomes" id="UP001620626">
    <property type="component" value="Unassembled WGS sequence"/>
</dbReference>
<comment type="caution">
    <text evidence="2">The sequence shown here is derived from an EMBL/GenBank/DDBJ whole genome shotgun (WGS) entry which is preliminary data.</text>
</comment>
<accession>A0ABD2IBW0</accession>
<sequence>MGVARDFGVWGLNAREFRRAGLNPRVWLTGRVNQSATDGMGGVAIFCIKWRGPLPAACPCPFAGQRGPPLFHGPLLSTAADHSTVLPSVCADSLYLLPRTLPTFGRQSARTPSLNCRGPLPTIPSSIGAAPSLLRTSPHHSVIVGADPLSPSPRTPFLRRRGSPLAINANPLSPAARTLRIPSRHHREPPLAGGADPLSPRSIDGL</sequence>
<dbReference type="AlphaFoldDB" id="A0ABD2IBW0"/>
<evidence type="ECO:0000313" key="3">
    <source>
        <dbReference type="Proteomes" id="UP001620626"/>
    </source>
</evidence>
<reference evidence="2 3" key="1">
    <citation type="submission" date="2024-10" db="EMBL/GenBank/DDBJ databases">
        <authorList>
            <person name="Kim D."/>
        </authorList>
    </citation>
    <scope>NUCLEOTIDE SEQUENCE [LARGE SCALE GENOMIC DNA]</scope>
    <source>
        <strain evidence="2">BH-2024</strain>
    </source>
</reference>
<protein>
    <submittedName>
        <fullName evidence="2">Uncharacterized protein</fullName>
    </submittedName>
</protein>